<proteinExistence type="predicted"/>
<keyword evidence="5" id="KW-1185">Reference proteome</keyword>
<dbReference type="GeneID" id="38471247"/>
<reference evidence="3" key="3">
    <citation type="submission" date="2018-10" db="EMBL/GenBank/DDBJ databases">
        <authorList>
            <person name="Whitman W."/>
            <person name="Huntemann M."/>
            <person name="Clum A."/>
            <person name="Pillay M."/>
            <person name="Palaniappan K."/>
            <person name="Varghese N."/>
            <person name="Mikhailova N."/>
            <person name="Stamatis D."/>
            <person name="Reddy T."/>
            <person name="Daum C."/>
            <person name="Shapiro N."/>
            <person name="Ivanova N."/>
            <person name="Kyrpides N."/>
            <person name="Woyke T."/>
        </authorList>
    </citation>
    <scope>NUCLEOTIDE SEQUENCE</scope>
    <source>
        <strain evidence="3">CGMCC 1.10124</strain>
    </source>
</reference>
<dbReference type="EMBL" id="CP034145">
    <property type="protein sequence ID" value="AZH25351.1"/>
    <property type="molecule type" value="Genomic_DNA"/>
</dbReference>
<evidence type="ECO:0000259" key="1">
    <source>
        <dbReference type="Pfam" id="PF24035"/>
    </source>
</evidence>
<dbReference type="Proteomes" id="UP000282007">
    <property type="component" value="Chromosome"/>
</dbReference>
<dbReference type="Proteomes" id="UP000277326">
    <property type="component" value="Unassembled WGS sequence"/>
</dbReference>
<reference evidence="2 5" key="2">
    <citation type="submission" date="2018-07" db="EMBL/GenBank/DDBJ databases">
        <title>Genome sequences of Haloplanus aerogenes JCM 16430T.</title>
        <authorList>
            <person name="Kim Y.B."/>
            <person name="Roh S.W."/>
        </authorList>
    </citation>
    <scope>NUCLEOTIDE SEQUENCE [LARGE SCALE GENOMIC DNA]</scope>
    <source>
        <strain evidence="2 5">JCM 16430</strain>
    </source>
</reference>
<gene>
    <name evidence="3" type="ORF">ATH50_0131</name>
    <name evidence="2" type="ORF">DU502_08135</name>
</gene>
<dbReference type="EMBL" id="REFS01000001">
    <property type="protein sequence ID" value="RMB25048.1"/>
    <property type="molecule type" value="Genomic_DNA"/>
</dbReference>
<reference evidence="3 4" key="1">
    <citation type="journal article" date="2015" name="Stand. Genomic Sci.">
        <title>Genomic Encyclopedia of Bacterial and Archaeal Type Strains, Phase III: the genomes of soil and plant-associated and newly described type strains.</title>
        <authorList>
            <person name="Whitman W.B."/>
            <person name="Woyke T."/>
            <person name="Klenk H.P."/>
            <person name="Zhou Y."/>
            <person name="Lilburn T.G."/>
            <person name="Beck B.J."/>
            <person name="De Vos P."/>
            <person name="Vandamme P."/>
            <person name="Eisen J.A."/>
            <person name="Garrity G."/>
            <person name="Hugenholtz P."/>
            <person name="Kyrpides N.C."/>
        </authorList>
    </citation>
    <scope>NUCLEOTIDE SEQUENCE [LARGE SCALE GENOMIC DNA]</scope>
    <source>
        <strain evidence="3 4">CGMCC 1.10124</strain>
    </source>
</reference>
<feature type="domain" description="DUF7344" evidence="1">
    <location>
        <begin position="11"/>
        <end position="88"/>
    </location>
</feature>
<accession>A0A3M0DS53</accession>
<organism evidence="3 4">
    <name type="scientific">Haloplanus aerogenes</name>
    <dbReference type="NCBI Taxonomy" id="660522"/>
    <lineage>
        <taxon>Archaea</taxon>
        <taxon>Methanobacteriati</taxon>
        <taxon>Methanobacteriota</taxon>
        <taxon>Stenosarchaea group</taxon>
        <taxon>Halobacteria</taxon>
        <taxon>Halobacteriales</taxon>
        <taxon>Haloferacaceae</taxon>
        <taxon>Haloplanus</taxon>
    </lineage>
</organism>
<evidence type="ECO:0000313" key="3">
    <source>
        <dbReference type="EMBL" id="RMB25048.1"/>
    </source>
</evidence>
<name>A0A3M0DS53_9EURY</name>
<dbReference type="Pfam" id="PF24035">
    <property type="entry name" value="DUF7344"/>
    <property type="match status" value="1"/>
</dbReference>
<protein>
    <submittedName>
        <fullName evidence="2">ArsR family transcriptional regulator</fullName>
    </submittedName>
</protein>
<sequence>MTNHGLDACLRLVADQHRRRVIHHLRHEANGATTFDDLVDQMHRRASDAKNGPPQDRESLAIQLHHTHLPQLADHGVVDFEHRTGVVRYHPDEQVETVLDSLPEEVSLPNP</sequence>
<dbReference type="InterPro" id="IPR055768">
    <property type="entry name" value="DUF7344"/>
</dbReference>
<evidence type="ECO:0000313" key="4">
    <source>
        <dbReference type="Proteomes" id="UP000277326"/>
    </source>
</evidence>
<dbReference type="RefSeq" id="WP_121918890.1">
    <property type="nucleotide sequence ID" value="NZ_CP034145.1"/>
</dbReference>
<dbReference type="KEGG" id="haer:DU502_08135"/>
<dbReference type="OrthoDB" id="290356at2157"/>
<dbReference type="Gene3D" id="1.10.10.10">
    <property type="entry name" value="Winged helix-like DNA-binding domain superfamily/Winged helix DNA-binding domain"/>
    <property type="match status" value="1"/>
</dbReference>
<dbReference type="InterPro" id="IPR036388">
    <property type="entry name" value="WH-like_DNA-bd_sf"/>
</dbReference>
<evidence type="ECO:0000313" key="5">
    <source>
        <dbReference type="Proteomes" id="UP000282007"/>
    </source>
</evidence>
<dbReference type="AlphaFoldDB" id="A0A3M0DS53"/>
<evidence type="ECO:0000313" key="2">
    <source>
        <dbReference type="EMBL" id="AZH25351.1"/>
    </source>
</evidence>